<dbReference type="PROSITE" id="PS51257">
    <property type="entry name" value="PROKAR_LIPOPROTEIN"/>
    <property type="match status" value="1"/>
</dbReference>
<reference evidence="7 9" key="2">
    <citation type="submission" date="2016-10" db="EMBL/GenBank/DDBJ databases">
        <authorList>
            <person name="Varghese N."/>
            <person name="Submissions S."/>
        </authorList>
    </citation>
    <scope>NUCLEOTIDE SEQUENCE [LARGE SCALE GENOMIC DNA]</scope>
    <source>
        <strain evidence="7 9">DSM 22150</strain>
    </source>
</reference>
<comment type="subcellular location">
    <subcellularLocation>
        <location evidence="5">Cell membrane</location>
        <topology evidence="5">Lipid-anchor</topology>
    </subcellularLocation>
</comment>
<dbReference type="InterPro" id="IPR006060">
    <property type="entry name" value="Maltose/Cyclodextrin-bd"/>
</dbReference>
<keyword evidence="2 5" id="KW-0813">Transport</keyword>
<dbReference type="PANTHER" id="PTHR30061:SF50">
    <property type="entry name" value="MALTOSE_MALTODEXTRIN-BINDING PERIPLASMIC PROTEIN"/>
    <property type="match status" value="1"/>
</dbReference>
<sequence>MKKKALLLSLSSVVLLSLAACGPADSSSDSSVATESVTSQDGGFEGQTLVVWEDIDKSVGIEEAIAEFESEYGVTVEVTEKAYGGQLEDLRLDGPAGTGPDVFTIPGDQVGTAVVEGLLKEMTVEEDILDVYTDVALESQMVDGKLYGLPKVVETTILYYNKELVSEAEVPTTVEGWYELSKTATKDGQYGLLALWDQIYYAQSVIGGYDGYIFAKDADGKYDTTDIGLNTDGAIEAAAYIQKWYEEGLFPSGMIGEQAINVLDSLFSEGKAAAVISGPWNLEPFSSAGIDYGILPLPELPNGNPMSAFVGVKSYNVSSYSKNSELAELFIEFITNEENSLRRYQTTKEVPAVKSLAEGDALADDPAAQAVAQQSLHSELTPNVPEMNEVWSPADAALQTIATGKATPKEALDQAAETIENQIEANHGGQ</sequence>
<comment type="similarity">
    <text evidence="1 5">Belongs to the bacterial solute-binding protein 1 family.</text>
</comment>
<evidence type="ECO:0000313" key="9">
    <source>
        <dbReference type="Proteomes" id="UP000199280"/>
    </source>
</evidence>
<dbReference type="EMBL" id="FJNB01000004">
    <property type="protein sequence ID" value="CZQ89702.1"/>
    <property type="molecule type" value="Genomic_DNA"/>
</dbReference>
<dbReference type="GO" id="GO:0042956">
    <property type="term" value="P:maltodextrin transmembrane transport"/>
    <property type="evidence" value="ECO:0007669"/>
    <property type="project" value="TreeGrafter"/>
</dbReference>
<evidence type="ECO:0000313" key="7">
    <source>
        <dbReference type="EMBL" id="SEI82882.1"/>
    </source>
</evidence>
<dbReference type="PRINTS" id="PR00181">
    <property type="entry name" value="MALTOSEBP"/>
</dbReference>
<dbReference type="InterPro" id="IPR006059">
    <property type="entry name" value="SBP"/>
</dbReference>
<dbReference type="Proteomes" id="UP000199280">
    <property type="component" value="Unassembled WGS sequence"/>
</dbReference>
<keyword evidence="4 5" id="KW-0732">Signal</keyword>
<evidence type="ECO:0000256" key="5">
    <source>
        <dbReference type="RuleBase" id="RU365005"/>
    </source>
</evidence>
<feature type="signal peptide" evidence="5">
    <location>
        <begin position="1"/>
        <end position="19"/>
    </location>
</feature>
<dbReference type="Proteomes" id="UP000076878">
    <property type="component" value="Unassembled WGS sequence"/>
</dbReference>
<organism evidence="6 8">
    <name type="scientific">Trichococcus ilyis</name>
    <dbReference type="NCBI Taxonomy" id="640938"/>
    <lineage>
        <taxon>Bacteria</taxon>
        <taxon>Bacillati</taxon>
        <taxon>Bacillota</taxon>
        <taxon>Bacilli</taxon>
        <taxon>Lactobacillales</taxon>
        <taxon>Carnobacteriaceae</taxon>
        <taxon>Trichococcus</taxon>
    </lineage>
</organism>
<accession>A0A143YIX0</accession>
<dbReference type="RefSeq" id="WP_068621825.1">
    <property type="nucleotide sequence ID" value="NZ_FJNB01000004.1"/>
</dbReference>
<dbReference type="EMBL" id="FNYT01000004">
    <property type="protein sequence ID" value="SEI82882.1"/>
    <property type="molecule type" value="Genomic_DNA"/>
</dbReference>
<dbReference type="GO" id="GO:0015144">
    <property type="term" value="F:carbohydrate transmembrane transporter activity"/>
    <property type="evidence" value="ECO:0007669"/>
    <property type="project" value="InterPro"/>
</dbReference>
<name>A0A143YIX0_9LACT</name>
<evidence type="ECO:0000313" key="6">
    <source>
        <dbReference type="EMBL" id="CZQ89702.1"/>
    </source>
</evidence>
<feature type="chain" id="PRO_5039747139" description="Maltodextrin-binding protein" evidence="5">
    <location>
        <begin position="20"/>
        <end position="430"/>
    </location>
</feature>
<dbReference type="STRING" id="640938.TR210_820"/>
<keyword evidence="9" id="KW-1185">Reference proteome</keyword>
<dbReference type="SUPFAM" id="SSF53850">
    <property type="entry name" value="Periplasmic binding protein-like II"/>
    <property type="match status" value="1"/>
</dbReference>
<keyword evidence="5" id="KW-0472">Membrane</keyword>
<gene>
    <name evidence="7" type="ORF">SAMN05216375_10437</name>
    <name evidence="6" type="ORF">TR210_820</name>
</gene>
<evidence type="ECO:0000256" key="3">
    <source>
        <dbReference type="ARBA" id="ARBA00022597"/>
    </source>
</evidence>
<evidence type="ECO:0000256" key="2">
    <source>
        <dbReference type="ARBA" id="ARBA00022448"/>
    </source>
</evidence>
<proteinExistence type="inferred from homology"/>
<reference evidence="6 8" key="1">
    <citation type="submission" date="2016-02" db="EMBL/GenBank/DDBJ databases">
        <authorList>
            <person name="Wen L."/>
            <person name="He K."/>
            <person name="Yang H."/>
        </authorList>
    </citation>
    <scope>NUCLEOTIDE SEQUENCE [LARGE SCALE GENOMIC DNA]</scope>
    <source>
        <strain evidence="6">Trichococcus_R210</strain>
    </source>
</reference>
<dbReference type="AlphaFoldDB" id="A0A143YIX0"/>
<dbReference type="Pfam" id="PF13416">
    <property type="entry name" value="SBP_bac_8"/>
    <property type="match status" value="1"/>
</dbReference>
<dbReference type="PANTHER" id="PTHR30061">
    <property type="entry name" value="MALTOSE-BINDING PERIPLASMIC PROTEIN"/>
    <property type="match status" value="1"/>
</dbReference>
<protein>
    <recommendedName>
        <fullName evidence="5">Maltodextrin-binding protein</fullName>
    </recommendedName>
</protein>
<evidence type="ECO:0000256" key="4">
    <source>
        <dbReference type="ARBA" id="ARBA00022729"/>
    </source>
</evidence>
<keyword evidence="5" id="KW-0449">Lipoprotein</keyword>
<dbReference type="OrthoDB" id="9766758at2"/>
<dbReference type="GO" id="GO:0015768">
    <property type="term" value="P:maltose transport"/>
    <property type="evidence" value="ECO:0007669"/>
    <property type="project" value="TreeGrafter"/>
</dbReference>
<dbReference type="GO" id="GO:1901982">
    <property type="term" value="F:maltose binding"/>
    <property type="evidence" value="ECO:0007669"/>
    <property type="project" value="TreeGrafter"/>
</dbReference>
<keyword evidence="3 5" id="KW-0762">Sugar transport</keyword>
<evidence type="ECO:0000313" key="8">
    <source>
        <dbReference type="Proteomes" id="UP000076878"/>
    </source>
</evidence>
<dbReference type="GO" id="GO:0055052">
    <property type="term" value="C:ATP-binding cassette (ABC) transporter complex, substrate-binding subunit-containing"/>
    <property type="evidence" value="ECO:0007669"/>
    <property type="project" value="TreeGrafter"/>
</dbReference>
<dbReference type="Gene3D" id="3.40.190.10">
    <property type="entry name" value="Periplasmic binding protein-like II"/>
    <property type="match status" value="2"/>
</dbReference>
<evidence type="ECO:0000256" key="1">
    <source>
        <dbReference type="ARBA" id="ARBA00008520"/>
    </source>
</evidence>
<keyword evidence="5" id="KW-1003">Cell membrane</keyword>